<dbReference type="OrthoDB" id="4364733at2759"/>
<dbReference type="AlphaFoldDB" id="A0A1Q5UI65"/>
<organism evidence="1 2">
    <name type="scientific">Penicillium subrubescens</name>
    <dbReference type="NCBI Taxonomy" id="1316194"/>
    <lineage>
        <taxon>Eukaryota</taxon>
        <taxon>Fungi</taxon>
        <taxon>Dikarya</taxon>
        <taxon>Ascomycota</taxon>
        <taxon>Pezizomycotina</taxon>
        <taxon>Eurotiomycetes</taxon>
        <taxon>Eurotiomycetidae</taxon>
        <taxon>Eurotiales</taxon>
        <taxon>Aspergillaceae</taxon>
        <taxon>Penicillium</taxon>
    </lineage>
</organism>
<evidence type="ECO:0000313" key="2">
    <source>
        <dbReference type="Proteomes" id="UP000186955"/>
    </source>
</evidence>
<reference evidence="1 2" key="1">
    <citation type="submission" date="2016-10" db="EMBL/GenBank/DDBJ databases">
        <title>Genome sequence of the ascomycete fungus Penicillium subrubescens.</title>
        <authorList>
            <person name="De Vries R.P."/>
            <person name="Peng M."/>
            <person name="Dilokpimol A."/>
            <person name="Hilden K."/>
            <person name="Makela M.R."/>
            <person name="Grigoriev I."/>
            <person name="Riley R."/>
            <person name="Granchi Z."/>
        </authorList>
    </citation>
    <scope>NUCLEOTIDE SEQUENCE [LARGE SCALE GENOMIC DNA]</scope>
    <source>
        <strain evidence="1 2">CBS 132785</strain>
    </source>
</reference>
<protein>
    <submittedName>
        <fullName evidence="1">Uncharacterized protein</fullName>
    </submittedName>
</protein>
<dbReference type="EMBL" id="MNBE01000245">
    <property type="protein sequence ID" value="OKP12177.1"/>
    <property type="molecule type" value="Genomic_DNA"/>
</dbReference>
<name>A0A1Q5UI65_9EURO</name>
<keyword evidence="2" id="KW-1185">Reference proteome</keyword>
<dbReference type="Proteomes" id="UP000186955">
    <property type="component" value="Unassembled WGS sequence"/>
</dbReference>
<evidence type="ECO:0000313" key="1">
    <source>
        <dbReference type="EMBL" id="OKP12177.1"/>
    </source>
</evidence>
<comment type="caution">
    <text evidence="1">The sequence shown here is derived from an EMBL/GenBank/DDBJ whole genome shotgun (WGS) entry which is preliminary data.</text>
</comment>
<accession>A0A1Q5UI65</accession>
<gene>
    <name evidence="1" type="ORF">PENSUB_2337</name>
</gene>
<sequence>MAIIKWIPIICQQHPSSETRLEGLTALEEIGNVISSAGPTELGLQVRMQFDCNSLLERAMLRIVDEMGPEEKLAIYEDEPPVLARILRLREERRYCLLYDNMHWVVKALQNLSDAS</sequence>
<proteinExistence type="predicted"/>